<comment type="caution">
    <text evidence="6">The sequence shown here is derived from an EMBL/GenBank/DDBJ whole genome shotgun (WGS) entry which is preliminary data.</text>
</comment>
<dbReference type="PANTHER" id="PTHR35372">
    <property type="entry name" value="ATP BINDING PROTEIN-RELATED"/>
    <property type="match status" value="1"/>
</dbReference>
<evidence type="ECO:0000256" key="2">
    <source>
        <dbReference type="ARBA" id="ARBA00022801"/>
    </source>
</evidence>
<dbReference type="CDD" id="cd04859">
    <property type="entry name" value="Prim_Pol"/>
    <property type="match status" value="1"/>
</dbReference>
<dbReference type="InterPro" id="IPR015330">
    <property type="entry name" value="DNA_primase/pol_bifunc_N"/>
</dbReference>
<dbReference type="Gene3D" id="3.40.50.300">
    <property type="entry name" value="P-loop containing nucleotide triphosphate hydrolases"/>
    <property type="match status" value="1"/>
</dbReference>
<dbReference type="Pfam" id="PF09250">
    <property type="entry name" value="Prim-Pol"/>
    <property type="match status" value="1"/>
</dbReference>
<protein>
    <recommendedName>
        <fullName evidence="5">SF3 helicase domain-containing protein</fullName>
    </recommendedName>
</protein>
<dbReference type="Pfam" id="PF19263">
    <property type="entry name" value="DUF5906"/>
    <property type="match status" value="1"/>
</dbReference>
<evidence type="ECO:0000313" key="7">
    <source>
        <dbReference type="Proteomes" id="UP001501509"/>
    </source>
</evidence>
<dbReference type="SUPFAM" id="SSF52540">
    <property type="entry name" value="P-loop containing nucleoside triphosphate hydrolases"/>
    <property type="match status" value="1"/>
</dbReference>
<dbReference type="Gene3D" id="3.30.720.160">
    <property type="entry name" value="Bifunctional DNA primase/polymerase, N-terminal"/>
    <property type="match status" value="1"/>
</dbReference>
<sequence>MDGKRILWHARNLIDSGFSVIPVRLDGTKRPALGTWKIFQRERADADQLDAWFASGRHGVAVVCGRVSGNLLCLDVEGRAVDEGVIDRLHELARAAGLADLLGRVMVGYCETTPSGGVHILWKTDGDIAGNTKLARRPATDDELTANPDDKIKVLIETRAEGGYVVVHPTVDPTAGAWSLTAGSVAAIATVSAEESDALLDLARALDQMPRTDAAPIFHQPASTGPHTTPGELSPGDDFNACADWTDILGPHGWTIDHRAGDVTHWRRPGKKLGPSATTGYARGESTGDRLYVFTTSTTFDAEQSYSKFAAFAHLNHGGNLADAARALRDAGYGTPPRLRLLPTAAPAVAPVDGTAALAPDPAPANPGEAPAVVLDATLTDDGNARALVSRHGDRIRYVPERGKWLIWSGHRWEWDDIGTVQEAARETILAIPENGDGNKALASWRIKSLARGRLVAMVELARTDPALVARVADLDADRRALNTPAGVVDLTTGRTHPAAPAGLHTRSTLVAPDPAHPVPRWEAFLAETFGGDAELIGYVQRLIGYSASGDIGRHMMPFLYGGGANGKSVFVEVVRRLLGTYAGSAPNAFLMAGPDRHETEIARLHGLRFVICSEVDPDARFDEAKIKHLTGGEAVVARYMYRDHFEFLPTHHLWLLGNHQPQVRAGGEGFFRRLRLIPFRYTVPPDRRVANLADALVEEEGPGILAWIIAGARAYFVEPLVEPEQVLAATREYEVEEDAFARFVGDRLHIGGGEVVQVRTDEVYGAYAAWCTAEAETPLSKTKFTRELKNKHGISVKPVRGLRFYCGVTLLAAEYDEADGDR</sequence>
<accession>A0ABN3Q762</accession>
<dbReference type="InterPro" id="IPR045455">
    <property type="entry name" value="NrS-1_pol-like_helicase"/>
</dbReference>
<dbReference type="SMART" id="SM00943">
    <property type="entry name" value="Prim-Pol"/>
    <property type="match status" value="1"/>
</dbReference>
<dbReference type="InterPro" id="IPR014818">
    <property type="entry name" value="Phage/plasmid_primase_P4_C"/>
</dbReference>
<keyword evidence="7" id="KW-1185">Reference proteome</keyword>
<proteinExistence type="predicted"/>
<dbReference type="EMBL" id="BAAATD010000009">
    <property type="protein sequence ID" value="GAA2618858.1"/>
    <property type="molecule type" value="Genomic_DNA"/>
</dbReference>
<dbReference type="NCBIfam" id="TIGR01613">
    <property type="entry name" value="primase_Cterm"/>
    <property type="match status" value="1"/>
</dbReference>
<keyword evidence="1" id="KW-0547">Nucleotide-binding</keyword>
<dbReference type="InterPro" id="IPR051620">
    <property type="entry name" value="ORF904-like_C"/>
</dbReference>
<feature type="region of interest" description="Disordered" evidence="4">
    <location>
        <begin position="216"/>
        <end position="237"/>
    </location>
</feature>
<dbReference type="SUPFAM" id="SSF56747">
    <property type="entry name" value="Prim-pol domain"/>
    <property type="match status" value="1"/>
</dbReference>
<dbReference type="InterPro" id="IPR014015">
    <property type="entry name" value="Helicase_SF3_DNA-vir"/>
</dbReference>
<evidence type="ECO:0000256" key="1">
    <source>
        <dbReference type="ARBA" id="ARBA00022741"/>
    </source>
</evidence>
<feature type="domain" description="SF3 helicase" evidence="5">
    <location>
        <begin position="535"/>
        <end position="693"/>
    </location>
</feature>
<dbReference type="Proteomes" id="UP001501509">
    <property type="component" value="Unassembled WGS sequence"/>
</dbReference>
<gene>
    <name evidence="6" type="ORF">GCM10010411_63040</name>
</gene>
<dbReference type="Pfam" id="PF08706">
    <property type="entry name" value="D5_N"/>
    <property type="match status" value="1"/>
</dbReference>
<dbReference type="PANTHER" id="PTHR35372:SF2">
    <property type="entry name" value="SF3 HELICASE DOMAIN-CONTAINING PROTEIN"/>
    <property type="match status" value="1"/>
</dbReference>
<dbReference type="PROSITE" id="PS51206">
    <property type="entry name" value="SF3_HELICASE_1"/>
    <property type="match status" value="1"/>
</dbReference>
<name>A0ABN3Q762_9ACTN</name>
<dbReference type="InterPro" id="IPR006500">
    <property type="entry name" value="Helicase_put_C_phage/plasmid"/>
</dbReference>
<evidence type="ECO:0000259" key="5">
    <source>
        <dbReference type="PROSITE" id="PS51206"/>
    </source>
</evidence>
<reference evidence="6 7" key="1">
    <citation type="journal article" date="2019" name="Int. J. Syst. Evol. Microbiol.">
        <title>The Global Catalogue of Microorganisms (GCM) 10K type strain sequencing project: providing services to taxonomists for standard genome sequencing and annotation.</title>
        <authorList>
            <consortium name="The Broad Institute Genomics Platform"/>
            <consortium name="The Broad Institute Genome Sequencing Center for Infectious Disease"/>
            <person name="Wu L."/>
            <person name="Ma J."/>
        </authorList>
    </citation>
    <scope>NUCLEOTIDE SEQUENCE [LARGE SCALE GENOMIC DNA]</scope>
    <source>
        <strain evidence="6 7">JCM 6833</strain>
    </source>
</reference>
<keyword evidence="3" id="KW-0067">ATP-binding</keyword>
<evidence type="ECO:0000256" key="3">
    <source>
        <dbReference type="ARBA" id="ARBA00022840"/>
    </source>
</evidence>
<organism evidence="6 7">
    <name type="scientific">Actinomadura fulvescens</name>
    <dbReference type="NCBI Taxonomy" id="46160"/>
    <lineage>
        <taxon>Bacteria</taxon>
        <taxon>Bacillati</taxon>
        <taxon>Actinomycetota</taxon>
        <taxon>Actinomycetes</taxon>
        <taxon>Streptosporangiales</taxon>
        <taxon>Thermomonosporaceae</taxon>
        <taxon>Actinomadura</taxon>
    </lineage>
</organism>
<evidence type="ECO:0000313" key="6">
    <source>
        <dbReference type="EMBL" id="GAA2618858.1"/>
    </source>
</evidence>
<evidence type="ECO:0000256" key="4">
    <source>
        <dbReference type="SAM" id="MobiDB-lite"/>
    </source>
</evidence>
<dbReference type="InterPro" id="IPR027417">
    <property type="entry name" value="P-loop_NTPase"/>
</dbReference>
<dbReference type="SMART" id="SM00885">
    <property type="entry name" value="D5_N"/>
    <property type="match status" value="1"/>
</dbReference>
<keyword evidence="2" id="KW-0378">Hydrolase</keyword>
<dbReference type="RefSeq" id="WP_344546117.1">
    <property type="nucleotide sequence ID" value="NZ_BAAATD010000009.1"/>
</dbReference>